<keyword evidence="7 15" id="KW-0808">Transferase</keyword>
<comment type="subcellular location">
    <subcellularLocation>
        <location evidence="1">Membrane</location>
        <topology evidence="1">Multi-pass membrane protein</topology>
    </subcellularLocation>
</comment>
<sequence>MSLKQWRWIPNALTFFRLVLIVPFSSALLNSNYRLSLVIFFAAALTDAFDGFLARRFHWRSRLGAVADPLADKALLISAYLMLALSGVLPLWLFLLVSGRDLVIVLGALAYHYGVGRFDMEPTVPGKLNTLIQVMVVLAIIILLAGWPMQPWVIDTGIWLVAASALFSGGHYVAIWSLRAWRAKRS</sequence>
<feature type="transmembrane region" description="Helical" evidence="16">
    <location>
        <begin position="74"/>
        <end position="96"/>
    </location>
</feature>
<dbReference type="AlphaFoldDB" id="A0A2T1K562"/>
<evidence type="ECO:0000256" key="10">
    <source>
        <dbReference type="ARBA" id="ARBA00023098"/>
    </source>
</evidence>
<comment type="similarity">
    <text evidence="3 15">Belongs to the CDP-alcohol phosphatidyltransferase class-I family.</text>
</comment>
<evidence type="ECO:0000256" key="14">
    <source>
        <dbReference type="ARBA" id="ARBA00048586"/>
    </source>
</evidence>
<reference evidence="17 18" key="1">
    <citation type="submission" date="2018-03" db="EMBL/GenBank/DDBJ databases">
        <title>Marinobacter brunus sp. nov., a marine bacterium of Gamma-proteobacteria isolated from the surface seawater of the South China Sea.</title>
        <authorList>
            <person name="Cheng H."/>
            <person name="Wu Y.-H."/>
            <person name="Xamxidin M."/>
            <person name="Xu X.-W."/>
        </authorList>
    </citation>
    <scope>NUCLEOTIDE SEQUENCE [LARGE SCALE GENOMIC DNA]</scope>
    <source>
        <strain evidence="17 18">NH169-3</strain>
    </source>
</reference>
<keyword evidence="18" id="KW-1185">Reference proteome</keyword>
<organism evidence="17 18">
    <name type="scientific">Marinobacter fuscus</name>
    <dbReference type="NCBI Taxonomy" id="2109942"/>
    <lineage>
        <taxon>Bacteria</taxon>
        <taxon>Pseudomonadati</taxon>
        <taxon>Pseudomonadota</taxon>
        <taxon>Gammaproteobacteria</taxon>
        <taxon>Pseudomonadales</taxon>
        <taxon>Marinobacteraceae</taxon>
        <taxon>Marinobacter</taxon>
    </lineage>
</organism>
<dbReference type="PANTHER" id="PTHR14269">
    <property type="entry name" value="CDP-DIACYLGLYCEROL--GLYCEROL-3-PHOSPHATE 3-PHOSPHATIDYLTRANSFERASE-RELATED"/>
    <property type="match status" value="1"/>
</dbReference>
<dbReference type="PROSITE" id="PS00379">
    <property type="entry name" value="CDP_ALCOHOL_P_TRANSF"/>
    <property type="match status" value="1"/>
</dbReference>
<evidence type="ECO:0000256" key="12">
    <source>
        <dbReference type="ARBA" id="ARBA00023209"/>
    </source>
</evidence>
<dbReference type="Pfam" id="PF01066">
    <property type="entry name" value="CDP-OH_P_transf"/>
    <property type="match status" value="1"/>
</dbReference>
<keyword evidence="13" id="KW-1208">Phospholipid metabolism</keyword>
<proteinExistence type="inferred from homology"/>
<evidence type="ECO:0000256" key="3">
    <source>
        <dbReference type="ARBA" id="ARBA00010441"/>
    </source>
</evidence>
<feature type="transmembrane region" description="Helical" evidence="16">
    <location>
        <begin position="12"/>
        <end position="29"/>
    </location>
</feature>
<keyword evidence="8 16" id="KW-0812">Transmembrane</keyword>
<evidence type="ECO:0000256" key="2">
    <source>
        <dbReference type="ARBA" id="ARBA00005042"/>
    </source>
</evidence>
<evidence type="ECO:0000256" key="6">
    <source>
        <dbReference type="ARBA" id="ARBA00022516"/>
    </source>
</evidence>
<evidence type="ECO:0000256" key="15">
    <source>
        <dbReference type="RuleBase" id="RU003750"/>
    </source>
</evidence>
<comment type="catalytic activity">
    <reaction evidence="14">
        <text>a CDP-1,2-diacyl-sn-glycerol + sn-glycerol 3-phosphate = a 1,2-diacyl-sn-glycero-3-phospho-(1'-sn-glycero-3'-phosphate) + CMP + H(+)</text>
        <dbReference type="Rhea" id="RHEA:12593"/>
        <dbReference type="ChEBI" id="CHEBI:15378"/>
        <dbReference type="ChEBI" id="CHEBI:57597"/>
        <dbReference type="ChEBI" id="CHEBI:58332"/>
        <dbReference type="ChEBI" id="CHEBI:60110"/>
        <dbReference type="ChEBI" id="CHEBI:60377"/>
        <dbReference type="EC" id="2.7.8.5"/>
    </reaction>
</comment>
<dbReference type="InterPro" id="IPR000462">
    <property type="entry name" value="CDP-OH_P_trans"/>
</dbReference>
<feature type="transmembrane region" description="Helical" evidence="16">
    <location>
        <begin position="130"/>
        <end position="150"/>
    </location>
</feature>
<keyword evidence="9 16" id="KW-1133">Transmembrane helix</keyword>
<comment type="pathway">
    <text evidence="2">Phospholipid metabolism; phosphatidylglycerol biosynthesis; phosphatidylglycerol from CDP-diacylglycerol: step 1/2.</text>
</comment>
<protein>
    <recommendedName>
        <fullName evidence="5">CDP-diacylglycerol--glycerol-3-phosphate 3-phosphatidyltransferase</fullName>
        <ecNumber evidence="4">2.7.8.5</ecNumber>
    </recommendedName>
</protein>
<evidence type="ECO:0000256" key="13">
    <source>
        <dbReference type="ARBA" id="ARBA00023264"/>
    </source>
</evidence>
<dbReference type="InterPro" id="IPR043130">
    <property type="entry name" value="CDP-OH_PTrfase_TM_dom"/>
</dbReference>
<evidence type="ECO:0000313" key="17">
    <source>
        <dbReference type="EMBL" id="PSF05314.1"/>
    </source>
</evidence>
<comment type="caution">
    <text evidence="17">The sequence shown here is derived from an EMBL/GenBank/DDBJ whole genome shotgun (WGS) entry which is preliminary data.</text>
</comment>
<gene>
    <name evidence="17" type="ORF">C7H09_14990</name>
</gene>
<dbReference type="Proteomes" id="UP000239866">
    <property type="component" value="Unassembled WGS sequence"/>
</dbReference>
<keyword evidence="10" id="KW-0443">Lipid metabolism</keyword>
<dbReference type="InterPro" id="IPR048254">
    <property type="entry name" value="CDP_ALCOHOL_P_TRANSF_CS"/>
</dbReference>
<dbReference type="GO" id="GO:0046474">
    <property type="term" value="P:glycerophospholipid biosynthetic process"/>
    <property type="evidence" value="ECO:0007669"/>
    <property type="project" value="TreeGrafter"/>
</dbReference>
<evidence type="ECO:0000256" key="16">
    <source>
        <dbReference type="SAM" id="Phobius"/>
    </source>
</evidence>
<dbReference type="InterPro" id="IPR050324">
    <property type="entry name" value="CDP-alcohol_PTase-I"/>
</dbReference>
<dbReference type="GO" id="GO:0016020">
    <property type="term" value="C:membrane"/>
    <property type="evidence" value="ECO:0007669"/>
    <property type="project" value="UniProtKB-SubCell"/>
</dbReference>
<keyword evidence="6" id="KW-0444">Lipid biosynthesis</keyword>
<evidence type="ECO:0000256" key="11">
    <source>
        <dbReference type="ARBA" id="ARBA00023136"/>
    </source>
</evidence>
<dbReference type="Gene3D" id="1.20.120.1760">
    <property type="match status" value="1"/>
</dbReference>
<dbReference type="PIRSF" id="PIRSF000847">
    <property type="entry name" value="Phos_ph_gly_syn"/>
    <property type="match status" value="1"/>
</dbReference>
<feature type="transmembrane region" description="Helical" evidence="16">
    <location>
        <begin position="35"/>
        <end position="53"/>
    </location>
</feature>
<evidence type="ECO:0000256" key="5">
    <source>
        <dbReference type="ARBA" id="ARBA00014944"/>
    </source>
</evidence>
<dbReference type="GO" id="GO:0008444">
    <property type="term" value="F:CDP-diacylglycerol-glycerol-3-phosphate 3-phosphatidyltransferase activity"/>
    <property type="evidence" value="ECO:0007669"/>
    <property type="project" value="UniProtKB-EC"/>
</dbReference>
<evidence type="ECO:0000256" key="4">
    <source>
        <dbReference type="ARBA" id="ARBA00013170"/>
    </source>
</evidence>
<evidence type="ECO:0000313" key="18">
    <source>
        <dbReference type="Proteomes" id="UP000239866"/>
    </source>
</evidence>
<dbReference type="EMBL" id="PXNP01000103">
    <property type="protein sequence ID" value="PSF05314.1"/>
    <property type="molecule type" value="Genomic_DNA"/>
</dbReference>
<evidence type="ECO:0000256" key="1">
    <source>
        <dbReference type="ARBA" id="ARBA00004141"/>
    </source>
</evidence>
<accession>A0A2T1K562</accession>
<feature type="transmembrane region" description="Helical" evidence="16">
    <location>
        <begin position="102"/>
        <end position="118"/>
    </location>
</feature>
<evidence type="ECO:0000256" key="7">
    <source>
        <dbReference type="ARBA" id="ARBA00022679"/>
    </source>
</evidence>
<feature type="transmembrane region" description="Helical" evidence="16">
    <location>
        <begin position="156"/>
        <end position="178"/>
    </location>
</feature>
<evidence type="ECO:0000256" key="8">
    <source>
        <dbReference type="ARBA" id="ARBA00022692"/>
    </source>
</evidence>
<dbReference type="OrthoDB" id="9796672at2"/>
<evidence type="ECO:0000256" key="9">
    <source>
        <dbReference type="ARBA" id="ARBA00022989"/>
    </source>
</evidence>
<name>A0A2T1K562_9GAMM</name>
<keyword evidence="12" id="KW-0594">Phospholipid biosynthesis</keyword>
<dbReference type="PANTHER" id="PTHR14269:SF11">
    <property type="entry name" value="CDP-DIACYLGLYCEROL--GLYCEROL-3-PHOSPHATE 3-PHOSPHATIDYLTRANSFERASE"/>
    <property type="match status" value="1"/>
</dbReference>
<dbReference type="EC" id="2.7.8.5" evidence="4"/>
<dbReference type="RefSeq" id="WP_106764105.1">
    <property type="nucleotide sequence ID" value="NZ_PXNP01000103.1"/>
</dbReference>
<dbReference type="InterPro" id="IPR004570">
    <property type="entry name" value="Phosphatidylglycerol_P_synth"/>
</dbReference>
<keyword evidence="11 16" id="KW-0472">Membrane</keyword>